<evidence type="ECO:0000256" key="16">
    <source>
        <dbReference type="HAMAP-Rule" id="MF_01018"/>
    </source>
</evidence>
<comment type="similarity">
    <text evidence="4 16">Belongs to the ATP phosphoribosyltransferase family. Short subfamily.</text>
</comment>
<dbReference type="PANTHER" id="PTHR21403:SF8">
    <property type="entry name" value="ATP PHOSPHORIBOSYLTRANSFERASE"/>
    <property type="match status" value="1"/>
</dbReference>
<dbReference type="InterPro" id="IPR024893">
    <property type="entry name" value="ATP_PRibTrfase_HisG_short"/>
</dbReference>
<keyword evidence="8 16" id="KW-0963">Cytoplasm</keyword>
<gene>
    <name evidence="16 18" type="primary">hisG</name>
    <name evidence="18" type="ORF">BN1048_01459</name>
</gene>
<dbReference type="GO" id="GO:0003879">
    <property type="term" value="F:ATP phosphoribosyltransferase activity"/>
    <property type="evidence" value="ECO:0007669"/>
    <property type="project" value="UniProtKB-UniRule"/>
</dbReference>
<keyword evidence="13 16" id="KW-0067">ATP-binding</keyword>
<evidence type="ECO:0000256" key="3">
    <source>
        <dbReference type="ARBA" id="ARBA00004667"/>
    </source>
</evidence>
<evidence type="ECO:0000256" key="12">
    <source>
        <dbReference type="ARBA" id="ARBA00022741"/>
    </source>
</evidence>
<comment type="catalytic activity">
    <reaction evidence="1 16">
        <text>1-(5-phospho-beta-D-ribosyl)-ATP + diphosphate = 5-phospho-alpha-D-ribose 1-diphosphate + ATP</text>
        <dbReference type="Rhea" id="RHEA:18473"/>
        <dbReference type="ChEBI" id="CHEBI:30616"/>
        <dbReference type="ChEBI" id="CHEBI:33019"/>
        <dbReference type="ChEBI" id="CHEBI:58017"/>
        <dbReference type="ChEBI" id="CHEBI:73183"/>
        <dbReference type="EC" id="2.4.2.17"/>
    </reaction>
</comment>
<evidence type="ECO:0000256" key="13">
    <source>
        <dbReference type="ARBA" id="ARBA00022840"/>
    </source>
</evidence>
<reference evidence="18 19" key="1">
    <citation type="submission" date="2014-07" db="EMBL/GenBank/DDBJ databases">
        <authorList>
            <person name="Urmite Genomes Urmite Genomes"/>
        </authorList>
    </citation>
    <scope>NUCLEOTIDE SEQUENCE [LARGE SCALE GENOMIC DNA]</scope>
    <source>
        <strain evidence="18 19">13MG44_air</strain>
    </source>
</reference>
<keyword evidence="12 16" id="KW-0547">Nucleotide-binding</keyword>
<dbReference type="FunFam" id="3.40.190.10:FF:000008">
    <property type="entry name" value="ATP phosphoribosyltransferase"/>
    <property type="match status" value="1"/>
</dbReference>
<keyword evidence="19" id="KW-1185">Reference proteome</keyword>
<comment type="function">
    <text evidence="15 16">Catalyzes the condensation of ATP and 5-phosphoribose 1-diphosphate to form N'-(5'-phosphoribosyl)-ATP (PR-ATP). Has a crucial role in the pathway because the rate of histidine biosynthesis seems to be controlled primarily by regulation of HisG enzymatic activity.</text>
</comment>
<dbReference type="PROSITE" id="PS01316">
    <property type="entry name" value="ATP_P_PHORIBOSYLTR"/>
    <property type="match status" value="1"/>
</dbReference>
<dbReference type="CDD" id="cd13595">
    <property type="entry name" value="PBP2_HisGs"/>
    <property type="match status" value="1"/>
</dbReference>
<keyword evidence="10 16" id="KW-0328">Glycosyltransferase</keyword>
<protein>
    <recommendedName>
        <fullName evidence="7 16">ATP phosphoribosyltransferase</fullName>
        <shortName evidence="16">ATP-PRT</shortName>
        <shortName evidence="16">ATP-PRTase</shortName>
        <ecNumber evidence="6 16">2.4.2.17</ecNumber>
    </recommendedName>
</protein>
<evidence type="ECO:0000256" key="6">
    <source>
        <dbReference type="ARBA" id="ARBA00011946"/>
    </source>
</evidence>
<dbReference type="EMBL" id="CCSE01000001">
    <property type="protein sequence ID" value="CEA01697.1"/>
    <property type="molecule type" value="Genomic_DNA"/>
</dbReference>
<evidence type="ECO:0000256" key="5">
    <source>
        <dbReference type="ARBA" id="ARBA00011496"/>
    </source>
</evidence>
<dbReference type="GO" id="GO:0005737">
    <property type="term" value="C:cytoplasm"/>
    <property type="evidence" value="ECO:0007669"/>
    <property type="project" value="UniProtKB-SubCell"/>
</dbReference>
<evidence type="ECO:0000256" key="9">
    <source>
        <dbReference type="ARBA" id="ARBA00022605"/>
    </source>
</evidence>
<evidence type="ECO:0000256" key="2">
    <source>
        <dbReference type="ARBA" id="ARBA00004496"/>
    </source>
</evidence>
<name>A0A078M8I1_9STAP</name>
<proteinExistence type="inferred from homology"/>
<evidence type="ECO:0000313" key="18">
    <source>
        <dbReference type="EMBL" id="CEA01697.1"/>
    </source>
</evidence>
<evidence type="ECO:0000256" key="15">
    <source>
        <dbReference type="ARBA" id="ARBA00024861"/>
    </source>
</evidence>
<organism evidence="18 19">
    <name type="scientific">Jeotgalicoccus saudimassiliensis</name>
    <dbReference type="NCBI Taxonomy" id="1461582"/>
    <lineage>
        <taxon>Bacteria</taxon>
        <taxon>Bacillati</taxon>
        <taxon>Bacillota</taxon>
        <taxon>Bacilli</taxon>
        <taxon>Bacillales</taxon>
        <taxon>Staphylococcaceae</taxon>
        <taxon>Jeotgalicoccus</taxon>
    </lineage>
</organism>
<comment type="pathway">
    <text evidence="3 16">Amino-acid biosynthesis; L-histidine biosynthesis; L-histidine from 5-phospho-alpha-D-ribose 1-diphosphate: step 1/9.</text>
</comment>
<evidence type="ECO:0000256" key="8">
    <source>
        <dbReference type="ARBA" id="ARBA00022490"/>
    </source>
</evidence>
<keyword evidence="11 16" id="KW-0808">Transferase</keyword>
<comment type="subcellular location">
    <subcellularLocation>
        <location evidence="2 16">Cytoplasm</location>
    </subcellularLocation>
</comment>
<dbReference type="eggNOG" id="COG0040">
    <property type="taxonomic scope" value="Bacteria"/>
</dbReference>
<evidence type="ECO:0000256" key="11">
    <source>
        <dbReference type="ARBA" id="ARBA00022679"/>
    </source>
</evidence>
<dbReference type="EC" id="2.4.2.17" evidence="6 16"/>
<accession>A0A078M8I1</accession>
<dbReference type="SUPFAM" id="SSF53850">
    <property type="entry name" value="Periplasmic binding protein-like II"/>
    <property type="match status" value="1"/>
</dbReference>
<evidence type="ECO:0000256" key="7">
    <source>
        <dbReference type="ARBA" id="ARBA00020998"/>
    </source>
</evidence>
<dbReference type="Pfam" id="PF01634">
    <property type="entry name" value="HisG"/>
    <property type="match status" value="1"/>
</dbReference>
<comment type="subunit">
    <text evidence="5 16">Heteromultimer composed of HisG and HisZ subunits.</text>
</comment>
<dbReference type="GO" id="GO:0000105">
    <property type="term" value="P:L-histidine biosynthetic process"/>
    <property type="evidence" value="ECO:0007669"/>
    <property type="project" value="UniProtKB-UniRule"/>
</dbReference>
<dbReference type="HOGENOM" id="CLU_038115_2_0_9"/>
<evidence type="ECO:0000256" key="1">
    <source>
        <dbReference type="ARBA" id="ARBA00000915"/>
    </source>
</evidence>
<dbReference type="InterPro" id="IPR013820">
    <property type="entry name" value="ATP_PRibTrfase_cat"/>
</dbReference>
<evidence type="ECO:0000256" key="4">
    <source>
        <dbReference type="ARBA" id="ARBA00009489"/>
    </source>
</evidence>
<feature type="domain" description="ATP phosphoribosyltransferase catalytic" evidence="17">
    <location>
        <begin position="53"/>
        <end position="197"/>
    </location>
</feature>
<keyword evidence="14 16" id="KW-0368">Histidine biosynthesis</keyword>
<dbReference type="AlphaFoldDB" id="A0A078M8I1"/>
<dbReference type="RefSeq" id="WP_035809832.1">
    <property type="nucleotide sequence ID" value="NZ_CCSE01000001.1"/>
</dbReference>
<dbReference type="InterPro" id="IPR001348">
    <property type="entry name" value="ATP_PRibTrfase_HisG"/>
</dbReference>
<evidence type="ECO:0000256" key="14">
    <source>
        <dbReference type="ARBA" id="ARBA00023102"/>
    </source>
</evidence>
<keyword evidence="9 16" id="KW-0028">Amino-acid biosynthesis</keyword>
<dbReference type="PANTHER" id="PTHR21403">
    <property type="entry name" value="ATP PHOSPHORIBOSYLTRANSFERASE ATP-PRTASE"/>
    <property type="match status" value="1"/>
</dbReference>
<dbReference type="GO" id="GO:0005524">
    <property type="term" value="F:ATP binding"/>
    <property type="evidence" value="ECO:0007669"/>
    <property type="project" value="UniProtKB-KW"/>
</dbReference>
<dbReference type="OrthoDB" id="9801867at2"/>
<sequence length="201" mass="22586">MITVALSKGRLFDDFVSYLEKYELYKYSKVLKDESRALYTIVDDIRFIFAKGPDVPVYVERGVADIGIVGSDILEEEVFSYLNVSGLPFGKCHFAIAGPPDVEHFNTVASKYTNIARKYFNDQQQPVSLIHLNGSVELAPILGLADGIVDIVQTGNTLRDNGLIEYEKILDVQARLIANKQTFYTKEDSIYEFLSEIGVIE</sequence>
<dbReference type="Proteomes" id="UP000044136">
    <property type="component" value="Unassembled WGS sequence"/>
</dbReference>
<evidence type="ECO:0000313" key="19">
    <source>
        <dbReference type="Proteomes" id="UP000044136"/>
    </source>
</evidence>
<dbReference type="UniPathway" id="UPA00031">
    <property type="reaction ID" value="UER00006"/>
</dbReference>
<dbReference type="HAMAP" id="MF_01018">
    <property type="entry name" value="HisG_Short"/>
    <property type="match status" value="1"/>
</dbReference>
<evidence type="ECO:0000259" key="17">
    <source>
        <dbReference type="Pfam" id="PF01634"/>
    </source>
</evidence>
<dbReference type="InterPro" id="IPR018198">
    <property type="entry name" value="ATP_PRibTrfase_CS"/>
</dbReference>
<dbReference type="Gene3D" id="3.40.190.10">
    <property type="entry name" value="Periplasmic binding protein-like II"/>
    <property type="match status" value="2"/>
</dbReference>
<comment type="domain">
    <text evidence="16">Lacks the C-terminal regulatory region which is replaced by HisZ.</text>
</comment>
<dbReference type="STRING" id="1461582.BN1048_01459"/>
<dbReference type="NCBIfam" id="TIGR00070">
    <property type="entry name" value="hisG"/>
    <property type="match status" value="1"/>
</dbReference>
<evidence type="ECO:0000256" key="10">
    <source>
        <dbReference type="ARBA" id="ARBA00022676"/>
    </source>
</evidence>